<evidence type="ECO:0000313" key="12">
    <source>
        <dbReference type="EMBL" id="QIZ78923.1"/>
    </source>
</evidence>
<feature type="transmembrane region" description="Helical" evidence="10">
    <location>
        <begin position="111"/>
        <end position="135"/>
    </location>
</feature>
<keyword evidence="5" id="KW-0378">Hydrolase</keyword>
<dbReference type="PANTHER" id="PTHR14969:SF62">
    <property type="entry name" value="DECAPRENYLPHOSPHORYL-5-PHOSPHORIBOSE PHOSPHATASE RV3807C-RELATED"/>
    <property type="match status" value="1"/>
</dbReference>
<evidence type="ECO:0000256" key="4">
    <source>
        <dbReference type="ARBA" id="ARBA00022692"/>
    </source>
</evidence>
<evidence type="ECO:0000256" key="5">
    <source>
        <dbReference type="ARBA" id="ARBA00022801"/>
    </source>
</evidence>
<evidence type="ECO:0000256" key="2">
    <source>
        <dbReference type="ARBA" id="ARBA00012374"/>
    </source>
</evidence>
<evidence type="ECO:0000259" key="11">
    <source>
        <dbReference type="SMART" id="SM00014"/>
    </source>
</evidence>
<dbReference type="InterPro" id="IPR036938">
    <property type="entry name" value="PAP2/HPO_sf"/>
</dbReference>
<sequence>MWHFLDSHDRALMMRLQTLPNPHYWQRSARLFSLSGDGAGYLVFALLMASFDGVSGRQFLWSGLASFAIELPLYWLLKNGLKRNRPCHAVLGIAAIVQPHDKFSLPSGHSAAAFVFATLLTWYWPPLAPIVYLWAGLVGCSRVILGVHYLGDVVAGAALGYWAAKLGIYWLN</sequence>
<comment type="catalytic activity">
    <reaction evidence="9">
        <text>di-trans,octa-cis-undecaprenyl diphosphate + H2O = di-trans,octa-cis-undecaprenyl phosphate + phosphate + H(+)</text>
        <dbReference type="Rhea" id="RHEA:28094"/>
        <dbReference type="ChEBI" id="CHEBI:15377"/>
        <dbReference type="ChEBI" id="CHEBI:15378"/>
        <dbReference type="ChEBI" id="CHEBI:43474"/>
        <dbReference type="ChEBI" id="CHEBI:58405"/>
        <dbReference type="ChEBI" id="CHEBI:60392"/>
        <dbReference type="EC" id="3.6.1.27"/>
    </reaction>
</comment>
<dbReference type="EMBL" id="CP051180">
    <property type="protein sequence ID" value="QIZ78923.1"/>
    <property type="molecule type" value="Genomic_DNA"/>
</dbReference>
<feature type="domain" description="Phosphatidic acid phosphatase type 2/haloperoxidase" evidence="11">
    <location>
        <begin position="62"/>
        <end position="168"/>
    </location>
</feature>
<evidence type="ECO:0000256" key="10">
    <source>
        <dbReference type="SAM" id="Phobius"/>
    </source>
</evidence>
<dbReference type="SUPFAM" id="SSF48317">
    <property type="entry name" value="Acid phosphatase/Vanadium-dependent haloperoxidase"/>
    <property type="match status" value="1"/>
</dbReference>
<name>A0A6H1UKS4_9GAMM</name>
<proteinExistence type="predicted"/>
<keyword evidence="6 10" id="KW-1133">Transmembrane helix</keyword>
<feature type="transmembrane region" description="Helical" evidence="10">
    <location>
        <begin position="31"/>
        <end position="53"/>
    </location>
</feature>
<evidence type="ECO:0000256" key="8">
    <source>
        <dbReference type="ARBA" id="ARBA00032707"/>
    </source>
</evidence>
<evidence type="ECO:0000256" key="9">
    <source>
        <dbReference type="ARBA" id="ARBA00047594"/>
    </source>
</evidence>
<keyword evidence="3" id="KW-1003">Cell membrane</keyword>
<organism evidence="12 13">
    <name type="scientific">Ferrimonas lipolytica</name>
    <dbReference type="NCBI Taxonomy" id="2724191"/>
    <lineage>
        <taxon>Bacteria</taxon>
        <taxon>Pseudomonadati</taxon>
        <taxon>Pseudomonadota</taxon>
        <taxon>Gammaproteobacteria</taxon>
        <taxon>Alteromonadales</taxon>
        <taxon>Ferrimonadaceae</taxon>
        <taxon>Ferrimonas</taxon>
    </lineage>
</organism>
<feature type="transmembrane region" description="Helical" evidence="10">
    <location>
        <begin position="59"/>
        <end position="77"/>
    </location>
</feature>
<evidence type="ECO:0000256" key="3">
    <source>
        <dbReference type="ARBA" id="ARBA00022475"/>
    </source>
</evidence>
<protein>
    <recommendedName>
        <fullName evidence="2">undecaprenyl-diphosphate phosphatase</fullName>
        <ecNumber evidence="2">3.6.1.27</ecNumber>
    </recommendedName>
    <alternativeName>
        <fullName evidence="8">Undecaprenyl pyrophosphate phosphatase</fullName>
    </alternativeName>
</protein>
<dbReference type="Gene3D" id="1.20.144.10">
    <property type="entry name" value="Phosphatidic acid phosphatase type 2/haloperoxidase"/>
    <property type="match status" value="1"/>
</dbReference>
<dbReference type="KEGG" id="fes:HER31_14360"/>
<reference evidence="12 13" key="1">
    <citation type="submission" date="2020-04" db="EMBL/GenBank/DDBJ databases">
        <title>Ferrimonas sp. S7 isolated from sea water.</title>
        <authorList>
            <person name="Bae S.S."/>
            <person name="Baek K."/>
        </authorList>
    </citation>
    <scope>NUCLEOTIDE SEQUENCE [LARGE SCALE GENOMIC DNA]</scope>
    <source>
        <strain evidence="12 13">S7</strain>
    </source>
</reference>
<feature type="transmembrane region" description="Helical" evidence="10">
    <location>
        <begin position="147"/>
        <end position="171"/>
    </location>
</feature>
<dbReference type="SMART" id="SM00014">
    <property type="entry name" value="acidPPc"/>
    <property type="match status" value="1"/>
</dbReference>
<dbReference type="GO" id="GO:0050380">
    <property type="term" value="F:undecaprenyl-diphosphatase activity"/>
    <property type="evidence" value="ECO:0007669"/>
    <property type="project" value="UniProtKB-EC"/>
</dbReference>
<evidence type="ECO:0000313" key="13">
    <source>
        <dbReference type="Proteomes" id="UP000501602"/>
    </source>
</evidence>
<evidence type="ECO:0000256" key="6">
    <source>
        <dbReference type="ARBA" id="ARBA00022989"/>
    </source>
</evidence>
<dbReference type="Pfam" id="PF01569">
    <property type="entry name" value="PAP2"/>
    <property type="match status" value="1"/>
</dbReference>
<gene>
    <name evidence="12" type="ORF">HER31_14360</name>
</gene>
<dbReference type="Proteomes" id="UP000501602">
    <property type="component" value="Chromosome"/>
</dbReference>
<dbReference type="AlphaFoldDB" id="A0A6H1UKS4"/>
<keyword evidence="7 10" id="KW-0472">Membrane</keyword>
<keyword evidence="4 10" id="KW-0812">Transmembrane</keyword>
<comment type="subcellular location">
    <subcellularLocation>
        <location evidence="1">Cell membrane</location>
        <topology evidence="1">Multi-pass membrane protein</topology>
    </subcellularLocation>
</comment>
<keyword evidence="13" id="KW-1185">Reference proteome</keyword>
<accession>A0A6H1UKS4</accession>
<evidence type="ECO:0000256" key="1">
    <source>
        <dbReference type="ARBA" id="ARBA00004651"/>
    </source>
</evidence>
<dbReference type="GO" id="GO:0005886">
    <property type="term" value="C:plasma membrane"/>
    <property type="evidence" value="ECO:0007669"/>
    <property type="project" value="UniProtKB-SubCell"/>
</dbReference>
<dbReference type="EC" id="3.6.1.27" evidence="2"/>
<evidence type="ECO:0000256" key="7">
    <source>
        <dbReference type="ARBA" id="ARBA00023136"/>
    </source>
</evidence>
<dbReference type="PANTHER" id="PTHR14969">
    <property type="entry name" value="SPHINGOSINE-1-PHOSPHATE PHOSPHOHYDROLASE"/>
    <property type="match status" value="1"/>
</dbReference>
<dbReference type="InterPro" id="IPR000326">
    <property type="entry name" value="PAP2/HPO"/>
</dbReference>